<evidence type="ECO:0000256" key="5">
    <source>
        <dbReference type="ARBA" id="ARBA00023204"/>
    </source>
</evidence>
<feature type="region of interest" description="Disordered" evidence="8">
    <location>
        <begin position="178"/>
        <end position="213"/>
    </location>
</feature>
<dbReference type="RefSeq" id="XP_016639024.1">
    <property type="nucleotide sequence ID" value="XM_016791180.1"/>
</dbReference>
<dbReference type="GO" id="GO:0030915">
    <property type="term" value="C:Smc5-Smc6 complex"/>
    <property type="evidence" value="ECO:0007669"/>
    <property type="project" value="UniProtKB-UniRule"/>
</dbReference>
<protein>
    <recommendedName>
        <fullName evidence="7">Non-structural maintenance of chromosomes element 4</fullName>
    </recommendedName>
</protein>
<dbReference type="InterPro" id="IPR029225">
    <property type="entry name" value="Nse4_Nse3-bd"/>
</dbReference>
<comment type="similarity">
    <text evidence="2 7">Belongs to the NSE4 family.</text>
</comment>
<dbReference type="GO" id="GO:0005634">
    <property type="term" value="C:nucleus"/>
    <property type="evidence" value="ECO:0007669"/>
    <property type="project" value="UniProtKB-SubCell"/>
</dbReference>
<keyword evidence="5 7" id="KW-0234">DNA repair</keyword>
<dbReference type="PANTHER" id="PTHR16140">
    <property type="entry name" value="NON-STRUCTURAL MAINTENANCE OF CHROMOSOMES ELEMENT 4"/>
    <property type="match status" value="1"/>
</dbReference>
<dbReference type="GeneID" id="27728965"/>
<dbReference type="GO" id="GO:0006281">
    <property type="term" value="P:DNA repair"/>
    <property type="evidence" value="ECO:0007669"/>
    <property type="project" value="UniProtKB-UniRule"/>
</dbReference>
<dbReference type="InterPro" id="IPR027786">
    <property type="entry name" value="Nse4/EID"/>
</dbReference>
<evidence type="ECO:0000256" key="3">
    <source>
        <dbReference type="ARBA" id="ARBA00022763"/>
    </source>
</evidence>
<evidence type="ECO:0000313" key="11">
    <source>
        <dbReference type="EMBL" id="KEZ39225.1"/>
    </source>
</evidence>
<evidence type="ECO:0000256" key="6">
    <source>
        <dbReference type="ARBA" id="ARBA00023242"/>
    </source>
</evidence>
<dbReference type="Pfam" id="PF08743">
    <property type="entry name" value="Nse4_C"/>
    <property type="match status" value="1"/>
</dbReference>
<dbReference type="EMBL" id="JOWA01000154">
    <property type="protein sequence ID" value="KEZ39225.1"/>
    <property type="molecule type" value="Genomic_DNA"/>
</dbReference>
<keyword evidence="12" id="KW-1185">Reference proteome</keyword>
<dbReference type="OrthoDB" id="361242at2759"/>
<gene>
    <name evidence="11" type="ORF">SAPIO_CDS9893</name>
</gene>
<comment type="caution">
    <text evidence="11">The sequence shown here is derived from an EMBL/GenBank/DDBJ whole genome shotgun (WGS) entry which is preliminary data.</text>
</comment>
<comment type="subcellular location">
    <subcellularLocation>
        <location evidence="1 7">Nucleus</location>
    </subcellularLocation>
</comment>
<feature type="domain" description="Nse4/EID protein Nse3/MAGE-binding" evidence="10">
    <location>
        <begin position="135"/>
        <end position="185"/>
    </location>
</feature>
<comment type="function">
    <text evidence="7">Component of the SMC5-SMC6 complex, that promotes sister chromatid alignment after DNA damage and facilitates double-stranded DNA breaks (DSBs) repair via homologous recombination between sister chromatids.</text>
</comment>
<keyword evidence="6 7" id="KW-0539">Nucleus</keyword>
<comment type="subunit">
    <text evidence="7">Component of the SMC5-SMC6 complex.</text>
</comment>
<dbReference type="OMA" id="FMGINRT"/>
<evidence type="ECO:0000256" key="2">
    <source>
        <dbReference type="ARBA" id="ARBA00008997"/>
    </source>
</evidence>
<evidence type="ECO:0000256" key="7">
    <source>
        <dbReference type="RuleBase" id="RU365071"/>
    </source>
</evidence>
<feature type="compositionally biased region" description="Acidic residues" evidence="8">
    <location>
        <begin position="62"/>
        <end position="79"/>
    </location>
</feature>
<reference evidence="11 12" key="1">
    <citation type="journal article" date="2014" name="Genome Announc.">
        <title>Draft genome sequence of the pathogenic fungus Scedosporium apiospermum.</title>
        <authorList>
            <person name="Vandeputte P."/>
            <person name="Ghamrawi S."/>
            <person name="Rechenmann M."/>
            <person name="Iltis A."/>
            <person name="Giraud S."/>
            <person name="Fleury M."/>
            <person name="Thornton C."/>
            <person name="Delhaes L."/>
            <person name="Meyer W."/>
            <person name="Papon N."/>
            <person name="Bouchara J.P."/>
        </authorList>
    </citation>
    <scope>NUCLEOTIDE SEQUENCE [LARGE SCALE GENOMIC DNA]</scope>
    <source>
        <strain evidence="11 12">IHEM 14462</strain>
    </source>
</reference>
<dbReference type="PANTHER" id="PTHR16140:SF0">
    <property type="entry name" value="NON-STRUCTURAL MAINTENANCE OF CHROMOSOMES ELEMENT 4"/>
    <property type="match status" value="1"/>
</dbReference>
<name>A0A084FVW3_PSEDA</name>
<dbReference type="KEGG" id="sapo:SAPIO_CDS9893"/>
<evidence type="ECO:0000256" key="1">
    <source>
        <dbReference type="ARBA" id="ARBA00004123"/>
    </source>
</evidence>
<feature type="domain" description="Non-structural maintenance of chromosome element 4 C-terminal" evidence="9">
    <location>
        <begin position="335"/>
        <end position="421"/>
    </location>
</feature>
<sequence length="439" mass="49101">MPRSDTGDSEGGSSSPGLTPRESRNLAVRNRGADGDLSGSKRKRADTSTGAGPSNRRRTIEPDNEDGDDDSDAYDPDQSVEERRDIQRGLRELGRDLVDNADDYLKSESTGIRDLIVSANTINKNIKQTTEAVIDSRLLVTAADMSYKKTVRITQGNTADGIDVDEFVSQCITYMRQGANDHGDNAPELSSTQQQRRRRIARGQEGSDGEDEDGDMLNWAYFGQFACLPSIGRPAVQGHLLGPLSVEKKARKITKRSAPFRINQLAETRPEVINAEELTKQDNDLAVICGKVLQRLQRIQTKLQEEVYDLITEDMEIEEQIRLMHQLGLRSTGGVDFMRFVINPKSFGQSIENMFYVSFLIKDNKVRIELDDDGLPSVAPVTAEMEEETSRHQTKHQAVFSLDMATWRDIIKTLDIKEPMIPHRREEAQGGPGARGWYS</sequence>
<dbReference type="GO" id="GO:0006310">
    <property type="term" value="P:DNA recombination"/>
    <property type="evidence" value="ECO:0007669"/>
    <property type="project" value="UniProtKB-UniRule"/>
</dbReference>
<evidence type="ECO:0000256" key="4">
    <source>
        <dbReference type="ARBA" id="ARBA00023172"/>
    </source>
</evidence>
<keyword evidence="4 7" id="KW-0233">DNA recombination</keyword>
<dbReference type="AlphaFoldDB" id="A0A084FVW3"/>
<evidence type="ECO:0000259" key="9">
    <source>
        <dbReference type="Pfam" id="PF08743"/>
    </source>
</evidence>
<dbReference type="Pfam" id="PF15412">
    <property type="entry name" value="Nse4-Nse3_bdg"/>
    <property type="match status" value="1"/>
</dbReference>
<evidence type="ECO:0000313" key="12">
    <source>
        <dbReference type="Proteomes" id="UP000028545"/>
    </source>
</evidence>
<dbReference type="InterPro" id="IPR014854">
    <property type="entry name" value="Nse4_C"/>
</dbReference>
<evidence type="ECO:0000256" key="8">
    <source>
        <dbReference type="SAM" id="MobiDB-lite"/>
    </source>
</evidence>
<dbReference type="VEuPathDB" id="FungiDB:SAPIO_CDS9893"/>
<organism evidence="11 12">
    <name type="scientific">Pseudallescheria apiosperma</name>
    <name type="common">Scedosporium apiospermum</name>
    <dbReference type="NCBI Taxonomy" id="563466"/>
    <lineage>
        <taxon>Eukaryota</taxon>
        <taxon>Fungi</taxon>
        <taxon>Dikarya</taxon>
        <taxon>Ascomycota</taxon>
        <taxon>Pezizomycotina</taxon>
        <taxon>Sordariomycetes</taxon>
        <taxon>Hypocreomycetidae</taxon>
        <taxon>Microascales</taxon>
        <taxon>Microascaceae</taxon>
        <taxon>Scedosporium</taxon>
    </lineage>
</organism>
<keyword evidence="3 7" id="KW-0227">DNA damage</keyword>
<dbReference type="HOGENOM" id="CLU_041037_4_0_1"/>
<dbReference type="Proteomes" id="UP000028545">
    <property type="component" value="Unassembled WGS sequence"/>
</dbReference>
<accession>A0A084FVW3</accession>
<feature type="region of interest" description="Disordered" evidence="8">
    <location>
        <begin position="1"/>
        <end position="85"/>
    </location>
</feature>
<proteinExistence type="inferred from homology"/>
<evidence type="ECO:0000259" key="10">
    <source>
        <dbReference type="Pfam" id="PF15412"/>
    </source>
</evidence>